<reference evidence="1 2" key="1">
    <citation type="journal article" date="2019" name="Philos. Trans. R. Soc. Lond., B, Biol. Sci.">
        <title>Ant behaviour and brain gene expression of defending hosts depend on the ecological success of the intruding social parasite.</title>
        <authorList>
            <person name="Kaur R."/>
            <person name="Stoldt M."/>
            <person name="Jongepier E."/>
            <person name="Feldmeyer B."/>
            <person name="Menzel F."/>
            <person name="Bornberg-Bauer E."/>
            <person name="Foitzik S."/>
        </authorList>
    </citation>
    <scope>NUCLEOTIDE SEQUENCE [LARGE SCALE GENOMIC DNA]</scope>
    <source>
        <tissue evidence="1">Whole body</tissue>
    </source>
</reference>
<organism evidence="1 2">
    <name type="scientific">Temnothorax longispinosus</name>
    <dbReference type="NCBI Taxonomy" id="300112"/>
    <lineage>
        <taxon>Eukaryota</taxon>
        <taxon>Metazoa</taxon>
        <taxon>Ecdysozoa</taxon>
        <taxon>Arthropoda</taxon>
        <taxon>Hexapoda</taxon>
        <taxon>Insecta</taxon>
        <taxon>Pterygota</taxon>
        <taxon>Neoptera</taxon>
        <taxon>Endopterygota</taxon>
        <taxon>Hymenoptera</taxon>
        <taxon>Apocrita</taxon>
        <taxon>Aculeata</taxon>
        <taxon>Formicoidea</taxon>
        <taxon>Formicidae</taxon>
        <taxon>Myrmicinae</taxon>
        <taxon>Temnothorax</taxon>
    </lineage>
</organism>
<sequence length="244" mass="28758">MNDCENKLFKNINDIIKRWSILTSNFGYELIERDFERKYPQCRDKLIVSRNWHFEKLYKLLKKNLSTGDRLNEILMKSQSLDLNSKTILQIWISLALLAPKSTKVSTKTDGGRRRVWKPTIAESRDGILVHCKIFGDIEQMCINKQNKMSQMNLTMQPFVIVVGPEVTSIEKVYLRIDKIMYEMPSVLKAIDVLFKIFITFNACYPKECENFWYLIQWDVYEIRTASDQKIPFVCNILHDLKQG</sequence>
<evidence type="ECO:0000313" key="2">
    <source>
        <dbReference type="Proteomes" id="UP000310200"/>
    </source>
</evidence>
<comment type="caution">
    <text evidence="1">The sequence shown here is derived from an EMBL/GenBank/DDBJ whole genome shotgun (WGS) entry which is preliminary data.</text>
</comment>
<proteinExistence type="predicted"/>
<protein>
    <submittedName>
        <fullName evidence="1">Uncharacterized protein</fullName>
    </submittedName>
</protein>
<accession>A0A4S2KN34</accession>
<evidence type="ECO:0000313" key="1">
    <source>
        <dbReference type="EMBL" id="TGZ50746.1"/>
    </source>
</evidence>
<dbReference type="Proteomes" id="UP000310200">
    <property type="component" value="Unassembled WGS sequence"/>
</dbReference>
<name>A0A4S2KN34_9HYME</name>
<dbReference type="AlphaFoldDB" id="A0A4S2KN34"/>
<gene>
    <name evidence="1" type="ORF">DBV15_12392</name>
</gene>
<dbReference type="EMBL" id="QBLH01001882">
    <property type="protein sequence ID" value="TGZ50746.1"/>
    <property type="molecule type" value="Genomic_DNA"/>
</dbReference>
<keyword evidence="2" id="KW-1185">Reference proteome</keyword>